<evidence type="ECO:0000313" key="2">
    <source>
        <dbReference type="Proteomes" id="UP000225833"/>
    </source>
</evidence>
<name>A0A2D0IQD8_XENBU</name>
<reference evidence="1 2" key="1">
    <citation type="journal article" date="2017" name="Nat. Microbiol.">
        <title>Natural product diversity associated with the nematode symbionts Photorhabdus and Xenorhabdus.</title>
        <authorList>
            <person name="Tobias N.J."/>
            <person name="Wolff H."/>
            <person name="Djahanschiri B."/>
            <person name="Grundmann F."/>
            <person name="Kronenwerth M."/>
            <person name="Shi Y.M."/>
            <person name="Simonyi S."/>
            <person name="Grun P."/>
            <person name="Shapiro-Ilan D."/>
            <person name="Pidot S.J."/>
            <person name="Stinear T.P."/>
            <person name="Ebersberger I."/>
            <person name="Bode H.B."/>
        </authorList>
    </citation>
    <scope>NUCLEOTIDE SEQUENCE [LARGE SCALE GENOMIC DNA]</scope>
    <source>
        <strain evidence="1 2">DSM 16342</strain>
    </source>
</reference>
<evidence type="ECO:0000313" key="1">
    <source>
        <dbReference type="EMBL" id="PHM24100.1"/>
    </source>
</evidence>
<comment type="caution">
    <text evidence="1">The sequence shown here is derived from an EMBL/GenBank/DDBJ whole genome shotgun (WGS) entry which is preliminary data.</text>
</comment>
<dbReference type="AlphaFoldDB" id="A0A2D0IQD8"/>
<proteinExistence type="predicted"/>
<dbReference type="Proteomes" id="UP000225833">
    <property type="component" value="Unassembled WGS sequence"/>
</dbReference>
<gene>
    <name evidence="1" type="ORF">Xbud_03415</name>
</gene>
<protein>
    <submittedName>
        <fullName evidence="1">Uncharacterized protein</fullName>
    </submittedName>
</protein>
<dbReference type="EMBL" id="NIBS01000029">
    <property type="protein sequence ID" value="PHM24100.1"/>
    <property type="molecule type" value="Genomic_DNA"/>
</dbReference>
<accession>A0A2D0IQD8</accession>
<organism evidence="1 2">
    <name type="scientific">Xenorhabdus budapestensis</name>
    <dbReference type="NCBI Taxonomy" id="290110"/>
    <lineage>
        <taxon>Bacteria</taxon>
        <taxon>Pseudomonadati</taxon>
        <taxon>Pseudomonadota</taxon>
        <taxon>Gammaproteobacteria</taxon>
        <taxon>Enterobacterales</taxon>
        <taxon>Morganellaceae</taxon>
        <taxon>Xenorhabdus</taxon>
    </lineage>
</organism>
<sequence length="35" mass="3750">MAINLQLIFLDHLVIFTIATALTGTNRNSTMAASS</sequence>